<dbReference type="Pfam" id="PF00271">
    <property type="entry name" value="Helicase_C"/>
    <property type="match status" value="1"/>
</dbReference>
<dbReference type="InterPro" id="IPR014001">
    <property type="entry name" value="Helicase_ATP-bd"/>
</dbReference>
<feature type="region of interest" description="Disordered" evidence="5">
    <location>
        <begin position="503"/>
        <end position="663"/>
    </location>
</feature>
<protein>
    <submittedName>
        <fullName evidence="8">ATP-dependent helicase C-terminal domain-containing protein</fullName>
    </submittedName>
</protein>
<feature type="region of interest" description="Disordered" evidence="5">
    <location>
        <begin position="961"/>
        <end position="987"/>
    </location>
</feature>
<dbReference type="Pfam" id="PF08482">
    <property type="entry name" value="HrpB_C"/>
    <property type="match status" value="1"/>
</dbReference>
<dbReference type="PANTHER" id="PTHR43519">
    <property type="entry name" value="ATP-DEPENDENT RNA HELICASE HRPB"/>
    <property type="match status" value="1"/>
</dbReference>
<feature type="compositionally biased region" description="Low complexity" evidence="5">
    <location>
        <begin position="628"/>
        <end position="641"/>
    </location>
</feature>
<keyword evidence="1" id="KW-0547">Nucleotide-binding</keyword>
<dbReference type="PANTHER" id="PTHR43519:SF1">
    <property type="entry name" value="ATP-DEPENDENT RNA HELICASE HRPB"/>
    <property type="match status" value="1"/>
</dbReference>
<keyword evidence="4" id="KW-0067">ATP-binding</keyword>
<dbReference type="InterPro" id="IPR011545">
    <property type="entry name" value="DEAD/DEAH_box_helicase_dom"/>
</dbReference>
<evidence type="ECO:0000313" key="8">
    <source>
        <dbReference type="EMBL" id="MFC7278078.1"/>
    </source>
</evidence>
<accession>A0ABW2HY03</accession>
<evidence type="ECO:0000259" key="6">
    <source>
        <dbReference type="PROSITE" id="PS51192"/>
    </source>
</evidence>
<feature type="compositionally biased region" description="Low complexity" evidence="5">
    <location>
        <begin position="593"/>
        <end position="605"/>
    </location>
</feature>
<dbReference type="InterPro" id="IPR007502">
    <property type="entry name" value="Helicase-assoc_dom"/>
</dbReference>
<gene>
    <name evidence="8" type="ORF">ACFQS1_29170</name>
</gene>
<feature type="compositionally biased region" description="Acidic residues" evidence="5">
    <location>
        <begin position="505"/>
        <end position="546"/>
    </location>
</feature>
<reference evidence="9" key="1">
    <citation type="journal article" date="2019" name="Int. J. Syst. Evol. Microbiol.">
        <title>The Global Catalogue of Microorganisms (GCM) 10K type strain sequencing project: providing services to taxonomists for standard genome sequencing and annotation.</title>
        <authorList>
            <consortium name="The Broad Institute Genomics Platform"/>
            <consortium name="The Broad Institute Genome Sequencing Center for Infectious Disease"/>
            <person name="Wu L."/>
            <person name="Ma J."/>
        </authorList>
    </citation>
    <scope>NUCLEOTIDE SEQUENCE [LARGE SCALE GENOMIC DNA]</scope>
    <source>
        <strain evidence="9">XZYJT-10</strain>
    </source>
</reference>
<dbReference type="SMART" id="SM00847">
    <property type="entry name" value="HA2"/>
    <property type="match status" value="1"/>
</dbReference>
<feature type="compositionally biased region" description="Polar residues" evidence="5">
    <location>
        <begin position="608"/>
        <end position="627"/>
    </location>
</feature>
<dbReference type="RefSeq" id="WP_378974503.1">
    <property type="nucleotide sequence ID" value="NZ_JBHTBJ010000028.1"/>
</dbReference>
<dbReference type="SMART" id="SM00487">
    <property type="entry name" value="DEXDc"/>
    <property type="match status" value="1"/>
</dbReference>
<dbReference type="Gene3D" id="3.40.50.300">
    <property type="entry name" value="P-loop containing nucleotide triphosphate hydrolases"/>
    <property type="match status" value="2"/>
</dbReference>
<dbReference type="InterPro" id="IPR001650">
    <property type="entry name" value="Helicase_C-like"/>
</dbReference>
<proteinExistence type="predicted"/>
<evidence type="ECO:0000256" key="2">
    <source>
        <dbReference type="ARBA" id="ARBA00022801"/>
    </source>
</evidence>
<feature type="domain" description="Helicase C-terminal" evidence="7">
    <location>
        <begin position="205"/>
        <end position="373"/>
    </location>
</feature>
<comment type="caution">
    <text evidence="8">The sequence shown here is derived from an EMBL/GenBank/DDBJ whole genome shotgun (WGS) entry which is preliminary data.</text>
</comment>
<dbReference type="InterPro" id="IPR027417">
    <property type="entry name" value="P-loop_NTPase"/>
</dbReference>
<feature type="domain" description="Helicase ATP-binding" evidence="6">
    <location>
        <begin position="21"/>
        <end position="168"/>
    </location>
</feature>
<dbReference type="GO" id="GO:0004386">
    <property type="term" value="F:helicase activity"/>
    <property type="evidence" value="ECO:0007669"/>
    <property type="project" value="UniProtKB-KW"/>
</dbReference>
<dbReference type="EMBL" id="JBHTBJ010000028">
    <property type="protein sequence ID" value="MFC7278078.1"/>
    <property type="molecule type" value="Genomic_DNA"/>
</dbReference>
<sequence>MLISDAALPDLPIRPVLPALRESLATAGASVLVAPPGTGKTTLVPLALAGPAGRVVVAEPRRLAARAAARRMASLLGERVGDRVGFSVRGERRVSRRTVVEVVTTGVLVRRLQRDPELAGTAVVMIDECHERHLDTDLALAFLLEVRAALRPDLGLVAASATADTTVLGDVPVISASARLFPVATHWAPPTGPISPPLGLRVDPRLLDHVATVVRRALAEGEGDVLVFLPGAREIDTVAGRLGGAGVDVLALHGRQPSSIQDAALRPGSRRRVVLSTAVAESSLTVPGVRAVVDAGLARVPRMDHARGLGALVTVPVSRAAATQRAGRAGREAPGRVYRCWPEAHHLRLPAQPEPEIAAADLTGFALDLALWGHPDGSGLALPDRPPAGAMQTAVATLRDLGAVDDAGRITARGRALAEAGLHPRLARALLDGAPLVGDRRAAEIVALLDDDRATSDDLVAAWRRARASNEPSWRNEVRRLTASLSRSPTDDVEVPDVAAASAAFDEDEPTAEQDEPAVAEDEPAVAEDEPAVAEDEPAVAEDEPTVDAPPDRRGPDAPAPARGTPGETQERDTERQHEPEEQREIEKPPPSAQSASAQSASLPPTDSPSRSARLTATPSRGAPSTTARLAGASSRSALLAGGSGAGPDSGSRHRGRGDGGRLPDDLAAGLIVGMAYPERVARVREAGGRAYLMAGGTAAELGPGSSLAGMGWLAVASADRAAGARTARVRAAAPLDEATAREAAGTLLSDATEIGWVDGDVVARAVQRLGAITLVERRLAEPDPTLVRAALLDGLRSEGLELLTWSRGAVELRERLAFAHAALGEPWPDVGDPALLDRAGDWLDLRSARRRADLAKLDVAAGLRRLLPWSVAGRLDDVAPERLPVPSGSRVRVDYSDAAAPVLAVKVQEAFGWTDAPRLADGRVPVLLHLLSPAGRPVAVTRDLASFWRQGYPQVRAELRGRYPRHPWPEDPTTAEPTRRANPRSR</sequence>
<feature type="compositionally biased region" description="Basic and acidic residues" evidence="5">
    <location>
        <begin position="569"/>
        <end position="588"/>
    </location>
</feature>
<evidence type="ECO:0000256" key="4">
    <source>
        <dbReference type="ARBA" id="ARBA00022840"/>
    </source>
</evidence>
<evidence type="ECO:0000259" key="7">
    <source>
        <dbReference type="PROSITE" id="PS51194"/>
    </source>
</evidence>
<organism evidence="8 9">
    <name type="scientific">Paractinoplanes rhizophilus</name>
    <dbReference type="NCBI Taxonomy" id="1416877"/>
    <lineage>
        <taxon>Bacteria</taxon>
        <taxon>Bacillati</taxon>
        <taxon>Actinomycetota</taxon>
        <taxon>Actinomycetes</taxon>
        <taxon>Micromonosporales</taxon>
        <taxon>Micromonosporaceae</taxon>
        <taxon>Paractinoplanes</taxon>
    </lineage>
</organism>
<dbReference type="Pfam" id="PF00270">
    <property type="entry name" value="DEAD"/>
    <property type="match status" value="1"/>
</dbReference>
<dbReference type="SUPFAM" id="SSF52540">
    <property type="entry name" value="P-loop containing nucleoside triphosphate hydrolases"/>
    <property type="match status" value="1"/>
</dbReference>
<dbReference type="CDD" id="cd18791">
    <property type="entry name" value="SF2_C_RHA"/>
    <property type="match status" value="1"/>
</dbReference>
<keyword evidence="2" id="KW-0378">Hydrolase</keyword>
<dbReference type="Proteomes" id="UP001596548">
    <property type="component" value="Unassembled WGS sequence"/>
</dbReference>
<keyword evidence="3 8" id="KW-0347">Helicase</keyword>
<dbReference type="Gene3D" id="1.20.120.1080">
    <property type="match status" value="1"/>
</dbReference>
<dbReference type="SMART" id="SM00490">
    <property type="entry name" value="HELICc"/>
    <property type="match status" value="1"/>
</dbReference>
<name>A0ABW2HY03_9ACTN</name>
<evidence type="ECO:0000313" key="9">
    <source>
        <dbReference type="Proteomes" id="UP001596548"/>
    </source>
</evidence>
<evidence type="ECO:0000256" key="3">
    <source>
        <dbReference type="ARBA" id="ARBA00022806"/>
    </source>
</evidence>
<dbReference type="PROSITE" id="PS51192">
    <property type="entry name" value="HELICASE_ATP_BIND_1"/>
    <property type="match status" value="1"/>
</dbReference>
<keyword evidence="9" id="KW-1185">Reference proteome</keyword>
<evidence type="ECO:0000256" key="5">
    <source>
        <dbReference type="SAM" id="MobiDB-lite"/>
    </source>
</evidence>
<evidence type="ECO:0000256" key="1">
    <source>
        <dbReference type="ARBA" id="ARBA00022741"/>
    </source>
</evidence>
<dbReference type="InterPro" id="IPR013689">
    <property type="entry name" value="RNA_helicase_ATP-dep_HrpB_C"/>
</dbReference>
<dbReference type="PROSITE" id="PS51194">
    <property type="entry name" value="HELICASE_CTER"/>
    <property type="match status" value="1"/>
</dbReference>